<protein>
    <recommendedName>
        <fullName evidence="1">Methyltransferase domain-containing protein</fullName>
    </recommendedName>
</protein>
<dbReference type="CDD" id="cd02440">
    <property type="entry name" value="AdoMet_MTases"/>
    <property type="match status" value="1"/>
</dbReference>
<sequence length="364" mass="41647">MSLQLSSEPKYAPLPAYAADLLHASLYTAEDVQRLLERELLIQDAWGGGPLPASIFPSDALHVLDIGCGAGTWLKSMSQAYPHMHLVGVDRDASAISASRTLNTRHTDVRLYQCDAHSMGVSECENASYDLVHLRFLAPDSAPHQYAALLREAERLCRYGGLITVCEIELPISDCNALNQLMHLLQQALERDDRAFTPETSHQLGIMSWAQRCLQAFNCKLVQDEKFYIPCSYGSKGYLLFCQYLEQIIRCIKPLLICTQTIALEELEELEHEVRCEVASQKFYGLCPLYVQSWRRLSPNPTNDVLLIQKEHRRARNRMFRARLCSFCMRSITMQEYLWQVVYTRTRNIFKKARFERSKGRSAT</sequence>
<evidence type="ECO:0000259" key="1">
    <source>
        <dbReference type="Pfam" id="PF13847"/>
    </source>
</evidence>
<keyword evidence="3" id="KW-1185">Reference proteome</keyword>
<dbReference type="Pfam" id="PF13847">
    <property type="entry name" value="Methyltransf_31"/>
    <property type="match status" value="1"/>
</dbReference>
<reference evidence="2 3" key="1">
    <citation type="journal article" date="2021" name="Int. J. Syst. Evol. Microbiol.">
        <title>Reticulibacter mediterranei gen. nov., sp. nov., within the new family Reticulibacteraceae fam. nov., and Ktedonospora formicarum gen. nov., sp. nov., Ktedonobacter robiniae sp. nov., Dictyobacter formicarum sp. nov. and Dictyobacter arantiisoli sp. nov., belonging to the class Ktedonobacteria.</title>
        <authorList>
            <person name="Yabe S."/>
            <person name="Zheng Y."/>
            <person name="Wang C.M."/>
            <person name="Sakai Y."/>
            <person name="Abe K."/>
            <person name="Yokota A."/>
            <person name="Donadio S."/>
            <person name="Cavaletti L."/>
            <person name="Monciardini P."/>
        </authorList>
    </citation>
    <scope>NUCLEOTIDE SEQUENCE [LARGE SCALE GENOMIC DNA]</scope>
    <source>
        <strain evidence="2 3">SOSP1-30</strain>
    </source>
</reference>
<evidence type="ECO:0000313" key="2">
    <source>
        <dbReference type="EMBL" id="GHO54567.1"/>
    </source>
</evidence>
<gene>
    <name evidence="2" type="ORF">KSB_30420</name>
</gene>
<dbReference type="Proteomes" id="UP000654345">
    <property type="component" value="Unassembled WGS sequence"/>
</dbReference>
<dbReference type="SUPFAM" id="SSF53335">
    <property type="entry name" value="S-adenosyl-L-methionine-dependent methyltransferases"/>
    <property type="match status" value="1"/>
</dbReference>
<feature type="domain" description="Methyltransferase" evidence="1">
    <location>
        <begin position="58"/>
        <end position="186"/>
    </location>
</feature>
<proteinExistence type="predicted"/>
<evidence type="ECO:0000313" key="3">
    <source>
        <dbReference type="Proteomes" id="UP000654345"/>
    </source>
</evidence>
<name>A0ABQ3UQC5_9CHLR</name>
<dbReference type="InterPro" id="IPR025714">
    <property type="entry name" value="Methyltranfer_dom"/>
</dbReference>
<dbReference type="InterPro" id="IPR029063">
    <property type="entry name" value="SAM-dependent_MTases_sf"/>
</dbReference>
<dbReference type="RefSeq" id="WP_201371261.1">
    <property type="nucleotide sequence ID" value="NZ_BNJG01000001.1"/>
</dbReference>
<organism evidence="2 3">
    <name type="scientific">Ktedonobacter robiniae</name>
    <dbReference type="NCBI Taxonomy" id="2778365"/>
    <lineage>
        <taxon>Bacteria</taxon>
        <taxon>Bacillati</taxon>
        <taxon>Chloroflexota</taxon>
        <taxon>Ktedonobacteria</taxon>
        <taxon>Ktedonobacterales</taxon>
        <taxon>Ktedonobacteraceae</taxon>
        <taxon>Ktedonobacter</taxon>
    </lineage>
</organism>
<comment type="caution">
    <text evidence="2">The sequence shown here is derived from an EMBL/GenBank/DDBJ whole genome shotgun (WGS) entry which is preliminary data.</text>
</comment>
<accession>A0ABQ3UQC5</accession>
<dbReference type="EMBL" id="BNJG01000001">
    <property type="protein sequence ID" value="GHO54567.1"/>
    <property type="molecule type" value="Genomic_DNA"/>
</dbReference>
<dbReference type="Gene3D" id="3.40.50.150">
    <property type="entry name" value="Vaccinia Virus protein VP39"/>
    <property type="match status" value="1"/>
</dbReference>